<dbReference type="Proteomes" id="UP000177486">
    <property type="component" value="Unassembled WGS sequence"/>
</dbReference>
<proteinExistence type="predicted"/>
<organism evidence="2 3">
    <name type="scientific">Candidatus Niyogibacteria bacterium RIFCSPLOWO2_01_FULL_45_48</name>
    <dbReference type="NCBI Taxonomy" id="1801724"/>
    <lineage>
        <taxon>Bacteria</taxon>
        <taxon>Candidatus Niyogiibacteriota</taxon>
    </lineage>
</organism>
<evidence type="ECO:0000313" key="3">
    <source>
        <dbReference type="Proteomes" id="UP000177486"/>
    </source>
</evidence>
<comment type="caution">
    <text evidence="2">The sequence shown here is derived from an EMBL/GenBank/DDBJ whole genome shotgun (WGS) entry which is preliminary data.</text>
</comment>
<accession>A0A1G2EYZ7</accession>
<protein>
    <submittedName>
        <fullName evidence="2">Uncharacterized protein</fullName>
    </submittedName>
</protein>
<gene>
    <name evidence="2" type="ORF">A2931_03465</name>
</gene>
<reference evidence="2 3" key="1">
    <citation type="journal article" date="2016" name="Nat. Commun.">
        <title>Thousands of microbial genomes shed light on interconnected biogeochemical processes in an aquifer system.</title>
        <authorList>
            <person name="Anantharaman K."/>
            <person name="Brown C.T."/>
            <person name="Hug L.A."/>
            <person name="Sharon I."/>
            <person name="Castelle C.J."/>
            <person name="Probst A.J."/>
            <person name="Thomas B.C."/>
            <person name="Singh A."/>
            <person name="Wilkins M.J."/>
            <person name="Karaoz U."/>
            <person name="Brodie E.L."/>
            <person name="Williams K.H."/>
            <person name="Hubbard S.S."/>
            <person name="Banfield J.F."/>
        </authorList>
    </citation>
    <scope>NUCLEOTIDE SEQUENCE [LARGE SCALE GENOMIC DNA]</scope>
</reference>
<dbReference type="EMBL" id="MHMQ01000008">
    <property type="protein sequence ID" value="OGZ31036.1"/>
    <property type="molecule type" value="Genomic_DNA"/>
</dbReference>
<name>A0A1G2EYZ7_9BACT</name>
<dbReference type="AlphaFoldDB" id="A0A1G2EYZ7"/>
<feature type="compositionally biased region" description="Basic and acidic residues" evidence="1">
    <location>
        <begin position="1"/>
        <end position="23"/>
    </location>
</feature>
<sequence length="62" mass="7222">MLYSKDRHVREKARVGKPTERSNRSASAKHKNPENLGVFYLKYGLMRYMHIEAYTQAHLSVG</sequence>
<evidence type="ECO:0000256" key="1">
    <source>
        <dbReference type="SAM" id="MobiDB-lite"/>
    </source>
</evidence>
<feature type="region of interest" description="Disordered" evidence="1">
    <location>
        <begin position="1"/>
        <end position="31"/>
    </location>
</feature>
<evidence type="ECO:0000313" key="2">
    <source>
        <dbReference type="EMBL" id="OGZ31036.1"/>
    </source>
</evidence>